<reference evidence="1 2" key="1">
    <citation type="submission" date="2014-03" db="EMBL/GenBank/DDBJ databases">
        <title>Draft genome of the hookworm Oesophagostomum dentatum.</title>
        <authorList>
            <person name="Mitreva M."/>
        </authorList>
    </citation>
    <scope>NUCLEOTIDE SEQUENCE [LARGE SCALE GENOMIC DNA]</scope>
    <source>
        <strain evidence="1 2">OD-Hann</strain>
    </source>
</reference>
<sequence>MQCRPYKGKTPEAYNPRVNGAGLYDEADDDATNFYCGKFVGGFTDLDKLRETKKLWEALAECTGENDPRRQG</sequence>
<organism evidence="1 2">
    <name type="scientific">Oesophagostomum dentatum</name>
    <name type="common">Nodular worm</name>
    <dbReference type="NCBI Taxonomy" id="61180"/>
    <lineage>
        <taxon>Eukaryota</taxon>
        <taxon>Metazoa</taxon>
        <taxon>Ecdysozoa</taxon>
        <taxon>Nematoda</taxon>
        <taxon>Chromadorea</taxon>
        <taxon>Rhabditida</taxon>
        <taxon>Rhabditina</taxon>
        <taxon>Rhabditomorpha</taxon>
        <taxon>Strongyloidea</taxon>
        <taxon>Strongylidae</taxon>
        <taxon>Oesophagostomum</taxon>
    </lineage>
</organism>
<proteinExistence type="predicted"/>
<keyword evidence="2" id="KW-1185">Reference proteome</keyword>
<accession>A0A0B1S6V7</accession>
<protein>
    <submittedName>
        <fullName evidence="1">Uncharacterized protein</fullName>
    </submittedName>
</protein>
<dbReference type="OrthoDB" id="418495at2759"/>
<dbReference type="AlphaFoldDB" id="A0A0B1S6V7"/>
<gene>
    <name evidence="1" type="ORF">OESDEN_19243</name>
</gene>
<dbReference type="EMBL" id="KN594448">
    <property type="protein sequence ID" value="KHJ81073.1"/>
    <property type="molecule type" value="Genomic_DNA"/>
</dbReference>
<evidence type="ECO:0000313" key="2">
    <source>
        <dbReference type="Proteomes" id="UP000053660"/>
    </source>
</evidence>
<evidence type="ECO:0000313" key="1">
    <source>
        <dbReference type="EMBL" id="KHJ81073.1"/>
    </source>
</evidence>
<name>A0A0B1S6V7_OESDE</name>
<dbReference type="Proteomes" id="UP000053660">
    <property type="component" value="Unassembled WGS sequence"/>
</dbReference>